<sequence length="521" mass="58121">MSVKSEPDFKSHTGVDGKEKGTEEVPPMQRMLYICMEMMVFMERRLVKSERNNASTVVGIVDYEEFKLRPKHAQTVVQNVIKTFGASNYSGNERNAFEAWTNFKAQIESAVKSYPKLLELVKEEVIGDVVSKRNLASAFATAATASWLQELPEVTSLASDVLSEILTQLFGQLSSSLARLRKLRLNDVEEPVKQLGAYADLQASIARYGGERLDARTVEVMVLATAVDALPGSYSQVVTDLGRESRPTFELLFQRCEYHYVNVLKEKRDKSQEAPTEEIVATTHGLLKTNDEKKRTCAVCASGGRATEACWQTNSTAMEVFIQRKEKAVRASFEERKKRIEATEKGAAAVMTEQEVWNAEEHEEVLIACSAVTNVGVCTGESLQASSAEVSKGRYDSLRAGAFVLPEVYDGELEVTHGLYDRLCDLKLMSTNSEARYHILHTNNVTGVPEASRAVDIKEWLLQYDDRLTVSESDLSVYFIDVPNALVVQLHSFINAVECITSSEDWKTSLLTAFNAKWSRS</sequence>
<gene>
    <name evidence="2" type="ORF">CYMTET_43737</name>
</gene>
<keyword evidence="3" id="KW-1185">Reference proteome</keyword>
<feature type="region of interest" description="Disordered" evidence="1">
    <location>
        <begin position="1"/>
        <end position="23"/>
    </location>
</feature>
<protein>
    <submittedName>
        <fullName evidence="2">Uncharacterized protein</fullName>
    </submittedName>
</protein>
<evidence type="ECO:0000313" key="3">
    <source>
        <dbReference type="Proteomes" id="UP001190700"/>
    </source>
</evidence>
<reference evidence="2 3" key="1">
    <citation type="journal article" date="2015" name="Genome Biol. Evol.">
        <title>Comparative Genomics of a Bacterivorous Green Alga Reveals Evolutionary Causalities and Consequences of Phago-Mixotrophic Mode of Nutrition.</title>
        <authorList>
            <person name="Burns J.A."/>
            <person name="Paasch A."/>
            <person name="Narechania A."/>
            <person name="Kim E."/>
        </authorList>
    </citation>
    <scope>NUCLEOTIDE SEQUENCE [LARGE SCALE GENOMIC DNA]</scope>
    <source>
        <strain evidence="2 3">PLY_AMNH</strain>
    </source>
</reference>
<dbReference type="Proteomes" id="UP001190700">
    <property type="component" value="Unassembled WGS sequence"/>
</dbReference>
<dbReference type="AlphaFoldDB" id="A0AAE0C1M1"/>
<dbReference type="EMBL" id="LGRX02029533">
    <property type="protein sequence ID" value="KAK3246731.1"/>
    <property type="molecule type" value="Genomic_DNA"/>
</dbReference>
<evidence type="ECO:0000256" key="1">
    <source>
        <dbReference type="SAM" id="MobiDB-lite"/>
    </source>
</evidence>
<name>A0AAE0C1M1_9CHLO</name>
<proteinExistence type="predicted"/>
<evidence type="ECO:0000313" key="2">
    <source>
        <dbReference type="EMBL" id="KAK3246731.1"/>
    </source>
</evidence>
<comment type="caution">
    <text evidence="2">The sequence shown here is derived from an EMBL/GenBank/DDBJ whole genome shotgun (WGS) entry which is preliminary data.</text>
</comment>
<organism evidence="2 3">
    <name type="scientific">Cymbomonas tetramitiformis</name>
    <dbReference type="NCBI Taxonomy" id="36881"/>
    <lineage>
        <taxon>Eukaryota</taxon>
        <taxon>Viridiplantae</taxon>
        <taxon>Chlorophyta</taxon>
        <taxon>Pyramimonadophyceae</taxon>
        <taxon>Pyramimonadales</taxon>
        <taxon>Pyramimonadaceae</taxon>
        <taxon>Cymbomonas</taxon>
    </lineage>
</organism>
<accession>A0AAE0C1M1</accession>